<dbReference type="STRING" id="321146.A0A139HSL5"/>
<dbReference type="CDD" id="cd18433">
    <property type="entry name" value="BRCT_Rad4_rpt3"/>
    <property type="match status" value="1"/>
</dbReference>
<keyword evidence="1" id="KW-0677">Repeat</keyword>
<dbReference type="Pfam" id="PF12738">
    <property type="entry name" value="PTCB-BRCT"/>
    <property type="match status" value="2"/>
</dbReference>
<evidence type="ECO:0000256" key="1">
    <source>
        <dbReference type="ARBA" id="ARBA00022737"/>
    </source>
</evidence>
<feature type="region of interest" description="Disordered" evidence="2">
    <location>
        <begin position="542"/>
        <end position="735"/>
    </location>
</feature>
<evidence type="ECO:0000313" key="4">
    <source>
        <dbReference type="EMBL" id="KXT05484.1"/>
    </source>
</evidence>
<dbReference type="SMART" id="SM00292">
    <property type="entry name" value="BRCT"/>
    <property type="match status" value="4"/>
</dbReference>
<feature type="region of interest" description="Disordered" evidence="2">
    <location>
        <begin position="750"/>
        <end position="770"/>
    </location>
</feature>
<dbReference type="GO" id="GO:0006270">
    <property type="term" value="P:DNA replication initiation"/>
    <property type="evidence" value="ECO:0007669"/>
    <property type="project" value="TreeGrafter"/>
</dbReference>
<proteinExistence type="predicted"/>
<dbReference type="PROSITE" id="PS50172">
    <property type="entry name" value="BRCT"/>
    <property type="match status" value="3"/>
</dbReference>
<feature type="compositionally biased region" description="Polar residues" evidence="2">
    <location>
        <begin position="549"/>
        <end position="565"/>
    </location>
</feature>
<gene>
    <name evidence="4" type="ORF">AC578_10978</name>
</gene>
<dbReference type="OrthoDB" id="251770at2759"/>
<dbReference type="InterPro" id="IPR059215">
    <property type="entry name" value="BRCT2_TopBP1-like"/>
</dbReference>
<feature type="compositionally biased region" description="Basic and acidic residues" evidence="2">
    <location>
        <begin position="566"/>
        <end position="576"/>
    </location>
</feature>
<dbReference type="Proteomes" id="UP000070133">
    <property type="component" value="Unassembled WGS sequence"/>
</dbReference>
<dbReference type="PANTHER" id="PTHR13561">
    <property type="entry name" value="DNA REPLICATION REGULATOR DPB11-RELATED"/>
    <property type="match status" value="1"/>
</dbReference>
<accession>A0A139HSL5</accession>
<evidence type="ECO:0000313" key="5">
    <source>
        <dbReference type="Proteomes" id="UP000070133"/>
    </source>
</evidence>
<comment type="caution">
    <text evidence="4">The sequence shown here is derived from an EMBL/GenBank/DDBJ whole genome shotgun (WGS) entry which is preliminary data.</text>
</comment>
<dbReference type="GO" id="GO:0033314">
    <property type="term" value="P:mitotic DNA replication checkpoint signaling"/>
    <property type="evidence" value="ECO:0007669"/>
    <property type="project" value="TreeGrafter"/>
</dbReference>
<dbReference type="CDD" id="cd17723">
    <property type="entry name" value="BRCT_Rad4_rpt4"/>
    <property type="match status" value="1"/>
</dbReference>
<dbReference type="SUPFAM" id="SSF52113">
    <property type="entry name" value="BRCT domain"/>
    <property type="match status" value="3"/>
</dbReference>
<organism evidence="4 5">
    <name type="scientific">Pseudocercospora eumusae</name>
    <dbReference type="NCBI Taxonomy" id="321146"/>
    <lineage>
        <taxon>Eukaryota</taxon>
        <taxon>Fungi</taxon>
        <taxon>Dikarya</taxon>
        <taxon>Ascomycota</taxon>
        <taxon>Pezizomycotina</taxon>
        <taxon>Dothideomycetes</taxon>
        <taxon>Dothideomycetidae</taxon>
        <taxon>Mycosphaerellales</taxon>
        <taxon>Mycosphaerellaceae</taxon>
        <taxon>Pseudocercospora</taxon>
    </lineage>
</organism>
<feature type="region of interest" description="Disordered" evidence="2">
    <location>
        <begin position="240"/>
        <end position="280"/>
    </location>
</feature>
<feature type="compositionally biased region" description="Basic residues" evidence="2">
    <location>
        <begin position="577"/>
        <end position="588"/>
    </location>
</feature>
<feature type="domain" description="BRCT" evidence="3">
    <location>
        <begin position="141"/>
        <end position="230"/>
    </location>
</feature>
<dbReference type="InterPro" id="IPR001357">
    <property type="entry name" value="BRCT_dom"/>
</dbReference>
<feature type="domain" description="BRCT" evidence="3">
    <location>
        <begin position="444"/>
        <end position="534"/>
    </location>
</feature>
<dbReference type="Gene3D" id="3.40.50.10190">
    <property type="entry name" value="BRCT domain"/>
    <property type="match status" value="4"/>
</dbReference>
<dbReference type="PANTHER" id="PTHR13561:SF20">
    <property type="entry name" value="DNA TOPOISOMERASE 2-BINDING PROTEIN 1"/>
    <property type="match status" value="1"/>
</dbReference>
<feature type="compositionally biased region" description="Low complexity" evidence="2">
    <location>
        <begin position="848"/>
        <end position="857"/>
    </location>
</feature>
<evidence type="ECO:0000256" key="2">
    <source>
        <dbReference type="SAM" id="MobiDB-lite"/>
    </source>
</evidence>
<dbReference type="GO" id="GO:0007095">
    <property type="term" value="P:mitotic G2 DNA damage checkpoint signaling"/>
    <property type="evidence" value="ECO:0007669"/>
    <property type="project" value="TreeGrafter"/>
</dbReference>
<dbReference type="CDD" id="cd17731">
    <property type="entry name" value="BRCT_TopBP1_rpt2_like"/>
    <property type="match status" value="1"/>
</dbReference>
<dbReference type="EMBL" id="LFZN01000013">
    <property type="protein sequence ID" value="KXT05484.1"/>
    <property type="molecule type" value="Genomic_DNA"/>
</dbReference>
<feature type="region of interest" description="Disordered" evidence="2">
    <location>
        <begin position="788"/>
        <end position="836"/>
    </location>
</feature>
<name>A0A139HSL5_9PEZI</name>
<feature type="region of interest" description="Disordered" evidence="2">
    <location>
        <begin position="847"/>
        <end position="866"/>
    </location>
</feature>
<reference evidence="4 5" key="1">
    <citation type="submission" date="2015-07" db="EMBL/GenBank/DDBJ databases">
        <title>Comparative genomics of the Sigatoka disease complex on banana suggests a link between parallel evolutionary changes in Pseudocercospora fijiensis and Pseudocercospora eumusae and increased virulence on the banana host.</title>
        <authorList>
            <person name="Chang T.-C."/>
            <person name="Salvucci A."/>
            <person name="Crous P.W."/>
            <person name="Stergiopoulos I."/>
        </authorList>
    </citation>
    <scope>NUCLEOTIDE SEQUENCE [LARGE SCALE GENOMIC DNA]</scope>
    <source>
        <strain evidence="4 5">CBS 114824</strain>
    </source>
</reference>
<dbReference type="InterPro" id="IPR036420">
    <property type="entry name" value="BRCT_dom_sf"/>
</dbReference>
<dbReference type="AlphaFoldDB" id="A0A139HSL5"/>
<sequence>MAMATKNDTGMLSRETARTPYDTAKHLLTLHVCPRRTAAFRRGALLYVAGAGCSNSDHHLLKQTRIAQVANQLGAVHKLDLTSDVTHLLVGDINTPKYKYVAKERPEVKVLQPEFIDKVNEAWRDGEDLTAEKLQSLEEQHRIPTFASLHICITGFEHPDFRKSIERDIETRGGKYSPDLVKSITHLIAARPEGAKYTHAKQWGIKVVGLKWLEDCILRGMVVDESFYLPELPRVQQGVGAFRTEPRRPESAAGKRPREDAATPAEQGPRKKLRKSASMKLGGQSQDMWQSFSQHQVQVEASSLDAWQDTRAEDVHKTRDSLAPRRSDVTEVIERNDPVEPTGLFAGYYVLIHGFDAKKTRQLRGAIEKENGVVVRSGEELEAASENIFFKSRCLLMPHAQPTKLPDVPPGTLLVTEWWAERCIYFKQKLDPDDDALSRPLSESLIPAFSKLKISITGFNQVDFRMTAETVKLMGAEYQEQLLPSTSILICASNDVKREKALYASKHKIPVVSTAWLWASLRSREMKPVDVYRFKLPAYDHNQLMPRGSNDSSTLSARPQPNGSRGQEKRADDLSHPKRLSNTRRRHATPSLVLKPSSVAKPTEPVVKKSRPGPFIHEDDDEDDDEAPSMPMDDNVPTQMTTCHTIKPLNAESLPLKEISSNTSPSRTEKPSENQHTSTKPRRDNPDTDLPLTDKAVTISPQDDSHETELPPKSPRRGIRSPAKEDAVPAPKMMSELTSDLASILNRRVSSGQDAASHANMPEKRKHRALGRNLSGTLLTNLAARHSASPAVGEEGEYSAADGFAPSEQEVVPPPGTQLGYGGNEESSGRRVVSVKDSEEIAMKKEAVGAAAAAGSRKAGRSRIKA</sequence>
<feature type="domain" description="BRCT" evidence="3">
    <location>
        <begin position="36"/>
        <end position="116"/>
    </location>
</feature>
<evidence type="ECO:0000259" key="3">
    <source>
        <dbReference type="PROSITE" id="PS50172"/>
    </source>
</evidence>
<feature type="compositionally biased region" description="Acidic residues" evidence="2">
    <location>
        <begin position="618"/>
        <end position="627"/>
    </location>
</feature>
<protein>
    <recommendedName>
        <fullName evidence="3">BRCT domain-containing protein</fullName>
    </recommendedName>
</protein>
<keyword evidence="5" id="KW-1185">Reference proteome</keyword>